<name>A0A5J4N3A3_9TREM</name>
<evidence type="ECO:0000256" key="5">
    <source>
        <dbReference type="ARBA" id="ARBA00023136"/>
    </source>
</evidence>
<keyword evidence="8" id="KW-1185">Reference proteome</keyword>
<reference evidence="7 8" key="1">
    <citation type="journal article" date="2019" name="Gigascience">
        <title>Whole-genome sequence of the oriental lung fluke Paragonimus westermani.</title>
        <authorList>
            <person name="Oey H."/>
            <person name="Zakrzewski M."/>
            <person name="Narain K."/>
            <person name="Devi K.R."/>
            <person name="Agatsuma T."/>
            <person name="Nawaratna S."/>
            <person name="Gobert G.N."/>
            <person name="Jones M.K."/>
            <person name="Ragan M.A."/>
            <person name="McManus D.P."/>
            <person name="Krause L."/>
        </authorList>
    </citation>
    <scope>NUCLEOTIDE SEQUENCE [LARGE SCALE GENOMIC DNA]</scope>
    <source>
        <strain evidence="7 8">IND2009</strain>
    </source>
</reference>
<feature type="transmembrane region" description="Helical" evidence="6">
    <location>
        <begin position="35"/>
        <end position="54"/>
    </location>
</feature>
<dbReference type="Proteomes" id="UP000324629">
    <property type="component" value="Unassembled WGS sequence"/>
</dbReference>
<evidence type="ECO:0000256" key="4">
    <source>
        <dbReference type="ARBA" id="ARBA00022989"/>
    </source>
</evidence>
<feature type="transmembrane region" description="Helical" evidence="6">
    <location>
        <begin position="60"/>
        <end position="81"/>
    </location>
</feature>
<dbReference type="GO" id="GO:0016020">
    <property type="term" value="C:membrane"/>
    <property type="evidence" value="ECO:0007669"/>
    <property type="project" value="UniProtKB-SubCell"/>
</dbReference>
<keyword evidence="3 6" id="KW-0812">Transmembrane</keyword>
<dbReference type="PANTHER" id="PTHR12778">
    <property type="entry name" value="SOLUTE CARRIER FAMILY 33 ACETYL-COA TRANSPORTER -RELATED"/>
    <property type="match status" value="1"/>
</dbReference>
<evidence type="ECO:0000256" key="2">
    <source>
        <dbReference type="ARBA" id="ARBA00022448"/>
    </source>
</evidence>
<dbReference type="AlphaFoldDB" id="A0A5J4N3A3"/>
<keyword evidence="5 6" id="KW-0472">Membrane</keyword>
<comment type="subcellular location">
    <subcellularLocation>
        <location evidence="1">Membrane</location>
        <topology evidence="1">Multi-pass membrane protein</topology>
    </subcellularLocation>
</comment>
<protein>
    <submittedName>
        <fullName evidence="7">Uncharacterized protein</fullName>
    </submittedName>
</protein>
<sequence>MNLTLFVSGAITTVMFTLMMQCTRSESSSQTHATHYTILSTAELLGKLIFGIIASPFTDLVGYTMANLAFLLVSLLPIWFVQTRRQVLCFVPTFRTKHY</sequence>
<comment type="caution">
    <text evidence="7">The sequence shown here is derived from an EMBL/GenBank/DDBJ whole genome shotgun (WGS) entry which is preliminary data.</text>
</comment>
<evidence type="ECO:0000313" key="8">
    <source>
        <dbReference type="Proteomes" id="UP000324629"/>
    </source>
</evidence>
<accession>A0A5J4N3A3</accession>
<keyword evidence="2" id="KW-0813">Transport</keyword>
<organism evidence="7 8">
    <name type="scientific">Paragonimus westermani</name>
    <dbReference type="NCBI Taxonomy" id="34504"/>
    <lineage>
        <taxon>Eukaryota</taxon>
        <taxon>Metazoa</taxon>
        <taxon>Spiralia</taxon>
        <taxon>Lophotrochozoa</taxon>
        <taxon>Platyhelminthes</taxon>
        <taxon>Trematoda</taxon>
        <taxon>Digenea</taxon>
        <taxon>Plagiorchiida</taxon>
        <taxon>Troglotremata</taxon>
        <taxon>Troglotrematidae</taxon>
        <taxon>Paragonimus</taxon>
    </lineage>
</organism>
<keyword evidence="4 6" id="KW-1133">Transmembrane helix</keyword>
<evidence type="ECO:0000256" key="1">
    <source>
        <dbReference type="ARBA" id="ARBA00004141"/>
    </source>
</evidence>
<feature type="transmembrane region" description="Helical" evidence="6">
    <location>
        <begin position="6"/>
        <end position="23"/>
    </location>
</feature>
<evidence type="ECO:0000256" key="6">
    <source>
        <dbReference type="SAM" id="Phobius"/>
    </source>
</evidence>
<dbReference type="InterPro" id="IPR004752">
    <property type="entry name" value="AmpG_permease/AT-1"/>
</dbReference>
<proteinExistence type="predicted"/>
<gene>
    <name evidence="7" type="ORF">DEA37_0012764</name>
</gene>
<dbReference type="EMBL" id="QNGE01016018">
    <property type="protein sequence ID" value="KAA3670032.1"/>
    <property type="molecule type" value="Genomic_DNA"/>
</dbReference>
<dbReference type="PANTHER" id="PTHR12778:SF10">
    <property type="entry name" value="MAJOR FACILITATOR SUPERFAMILY DOMAIN-CONTAINING PROTEIN 3"/>
    <property type="match status" value="1"/>
</dbReference>
<evidence type="ECO:0000256" key="3">
    <source>
        <dbReference type="ARBA" id="ARBA00022692"/>
    </source>
</evidence>
<evidence type="ECO:0000313" key="7">
    <source>
        <dbReference type="EMBL" id="KAA3670032.1"/>
    </source>
</evidence>